<evidence type="ECO:0000256" key="2">
    <source>
        <dbReference type="ARBA" id="ARBA00022803"/>
    </source>
</evidence>
<evidence type="ECO:0000256" key="1">
    <source>
        <dbReference type="ARBA" id="ARBA00022737"/>
    </source>
</evidence>
<dbReference type="RefSeq" id="WP_350353429.1">
    <property type="nucleotide sequence ID" value="NZ_CP158357.1"/>
</dbReference>
<gene>
    <name evidence="5" type="ORF">ABS642_11365</name>
</gene>
<sequence length="759" mass="83231">MIVIAVIAGIRAGLAFSLNPLDWTAESASLVLLVGANAAIVALGAADYRWVSLDLVKRLEGSPLSKATQAIEMLHEKNWGGAAEIADELARNLPSWPWIRAFHAHVSAAAGELDSALLQIEAARRLEPSSPWWQLSHTELLLELDRYADALALVEGVDPSTVGRAPLSSLRGAALYGLGRREEAILAFTSAVELEPGEAAHRIRRGRAIVDVSNRASTAEPTSALLEIVLDDGERVAVQTVVRAGRNSLRARDVEQAIEDFTFALDREADVDTLFLRAFARYRAGQRELAEEDFEAARNLGARPEDIHTERATALASVGSMKASQDELTAALVIRPSGDRHYRRAMIRLRSNQNAPALEDFEQALVRDPGNVDAKAHRAEALARLGRYDDAETAFGEAAATGEHVAHTYEVWLKSLLATGREGDAEGVVVRALHERLSEESRSRLLAVAGTIYARLKLFNRALDVLNEAESLTPNSPNIAYRRATCYLDMGDVSAALEAIEPAIREHWSLRVAALATRSSIFRMQKDSASALADITSAIHLQPEEPRLLVSRACLNMEDGRLTIALQDLDRALALRASHPAALSHRIRARAQLGDADGALEDLKLFESLDPNETALLHAQDSYWSGLSDWNEVVKVRRRLLNLNPGDPSRTWNLAAAYVNLDQPAEAEILFGALRKEGSSPVQADLSHAVAISMQGRSDEAQALFAEARKMHAEDADRWMESSLRRDLLPRYDQVIDDWEATEASHRESGEPPSSERDF</sequence>
<feature type="region of interest" description="Disordered" evidence="4">
    <location>
        <begin position="740"/>
        <end position="759"/>
    </location>
</feature>
<protein>
    <submittedName>
        <fullName evidence="5">Tetratricopeptide repeat protein</fullName>
    </submittedName>
</protein>
<keyword evidence="1" id="KW-0677">Repeat</keyword>
<evidence type="ECO:0000256" key="3">
    <source>
        <dbReference type="PROSITE-ProRule" id="PRU00339"/>
    </source>
</evidence>
<dbReference type="Pfam" id="PF13432">
    <property type="entry name" value="TPR_16"/>
    <property type="match status" value="3"/>
</dbReference>
<accession>A0AAU7W2G5</accession>
<dbReference type="InterPro" id="IPR050498">
    <property type="entry name" value="Ycf3"/>
</dbReference>
<feature type="compositionally biased region" description="Basic and acidic residues" evidence="4">
    <location>
        <begin position="743"/>
        <end position="759"/>
    </location>
</feature>
<reference evidence="5" key="1">
    <citation type="submission" date="2024-06" db="EMBL/GenBank/DDBJ databases">
        <title>Draft genome sequence of Microbacterium sp. strain A8/3-1, isolated from Oxytropis tragacanthoides Fisch. ex DC. Root nodules in the Altai region of Russia.</title>
        <authorList>
            <person name="Sazanova A."/>
            <person name="Guro P."/>
            <person name="Kuznetsova I."/>
            <person name="Belimov A."/>
            <person name="Safronova V."/>
        </authorList>
    </citation>
    <scope>NUCLEOTIDE SEQUENCE</scope>
    <source>
        <strain evidence="5">A8/3-1</strain>
    </source>
</reference>
<organism evidence="5">
    <name type="scientific">Microbacterium sp. A8/3-1</name>
    <dbReference type="NCBI Taxonomy" id="3160749"/>
    <lineage>
        <taxon>Bacteria</taxon>
        <taxon>Bacillati</taxon>
        <taxon>Actinomycetota</taxon>
        <taxon>Actinomycetes</taxon>
        <taxon>Micrococcales</taxon>
        <taxon>Microbacteriaceae</taxon>
        <taxon>Microbacterium</taxon>
    </lineage>
</organism>
<dbReference type="SUPFAM" id="SSF48452">
    <property type="entry name" value="TPR-like"/>
    <property type="match status" value="5"/>
</dbReference>
<dbReference type="InterPro" id="IPR019734">
    <property type="entry name" value="TPR_rpt"/>
</dbReference>
<feature type="repeat" description="TPR" evidence="3">
    <location>
        <begin position="443"/>
        <end position="476"/>
    </location>
</feature>
<evidence type="ECO:0000256" key="4">
    <source>
        <dbReference type="SAM" id="MobiDB-lite"/>
    </source>
</evidence>
<dbReference type="PANTHER" id="PTHR44858">
    <property type="entry name" value="TETRATRICOPEPTIDE REPEAT PROTEIN 6"/>
    <property type="match status" value="1"/>
</dbReference>
<dbReference type="SMART" id="SM00028">
    <property type="entry name" value="TPR"/>
    <property type="match status" value="9"/>
</dbReference>
<proteinExistence type="predicted"/>
<name>A0AAU7W2G5_9MICO</name>
<evidence type="ECO:0000313" key="5">
    <source>
        <dbReference type="EMBL" id="XBX80636.1"/>
    </source>
</evidence>
<dbReference type="PANTHER" id="PTHR44858:SF1">
    <property type="entry name" value="UDP-N-ACETYLGLUCOSAMINE--PEPTIDE N-ACETYLGLUCOSAMINYLTRANSFERASE SPINDLY-RELATED"/>
    <property type="match status" value="1"/>
</dbReference>
<keyword evidence="2 3" id="KW-0802">TPR repeat</keyword>
<dbReference type="EMBL" id="CP158357">
    <property type="protein sequence ID" value="XBX80636.1"/>
    <property type="molecule type" value="Genomic_DNA"/>
</dbReference>
<dbReference type="PROSITE" id="PS50005">
    <property type="entry name" value="TPR"/>
    <property type="match status" value="2"/>
</dbReference>
<dbReference type="InterPro" id="IPR011990">
    <property type="entry name" value="TPR-like_helical_dom_sf"/>
</dbReference>
<feature type="repeat" description="TPR" evidence="3">
    <location>
        <begin position="165"/>
        <end position="198"/>
    </location>
</feature>
<dbReference type="Gene3D" id="1.25.40.10">
    <property type="entry name" value="Tetratricopeptide repeat domain"/>
    <property type="match status" value="5"/>
</dbReference>
<dbReference type="AlphaFoldDB" id="A0AAU7W2G5"/>